<evidence type="ECO:0000256" key="5">
    <source>
        <dbReference type="ARBA" id="ARBA00022989"/>
    </source>
</evidence>
<evidence type="ECO:0000259" key="9">
    <source>
        <dbReference type="PROSITE" id="PS50928"/>
    </source>
</evidence>
<keyword evidence="2 7" id="KW-0813">Transport</keyword>
<keyword evidence="3" id="KW-1003">Cell membrane</keyword>
<comment type="similarity">
    <text evidence="7">Belongs to the binding-protein-dependent transport system permease family.</text>
</comment>
<reference evidence="10 11" key="1">
    <citation type="submission" date="2020-08" db="EMBL/GenBank/DDBJ databases">
        <title>A Genomic Blueprint of the Chicken Gut Microbiome.</title>
        <authorList>
            <person name="Gilroy R."/>
            <person name="Ravi A."/>
            <person name="Getino M."/>
            <person name="Pursley I."/>
            <person name="Horton D.L."/>
            <person name="Alikhan N.-F."/>
            <person name="Baker D."/>
            <person name="Gharbi K."/>
            <person name="Hall N."/>
            <person name="Watson M."/>
            <person name="Adriaenssens E.M."/>
            <person name="Foster-Nyarko E."/>
            <person name="Jarju S."/>
            <person name="Secka A."/>
            <person name="Antonio M."/>
            <person name="Oren A."/>
            <person name="Chaudhuri R."/>
            <person name="La Ragione R.M."/>
            <person name="Hildebrand F."/>
            <person name="Pallen M.J."/>
        </authorList>
    </citation>
    <scope>NUCLEOTIDE SEQUENCE [LARGE SCALE GENOMIC DNA]</scope>
    <source>
        <strain evidence="10 11">Sa1BUA8</strain>
    </source>
</reference>
<organism evidence="10 11">
    <name type="scientific">Oerskovia douganii</name>
    <dbReference type="NCBI Taxonomy" id="2762210"/>
    <lineage>
        <taxon>Bacteria</taxon>
        <taxon>Bacillati</taxon>
        <taxon>Actinomycetota</taxon>
        <taxon>Actinomycetes</taxon>
        <taxon>Micrococcales</taxon>
        <taxon>Cellulomonadaceae</taxon>
        <taxon>Oerskovia</taxon>
    </lineage>
</organism>
<dbReference type="CDD" id="cd06261">
    <property type="entry name" value="TM_PBP2"/>
    <property type="match status" value="1"/>
</dbReference>
<keyword evidence="4 7" id="KW-0812">Transmembrane</keyword>
<dbReference type="InterPro" id="IPR051393">
    <property type="entry name" value="ABC_transporter_permease"/>
</dbReference>
<dbReference type="PROSITE" id="PS50928">
    <property type="entry name" value="ABC_TM1"/>
    <property type="match status" value="1"/>
</dbReference>
<feature type="transmembrane region" description="Helical" evidence="7">
    <location>
        <begin position="98"/>
        <end position="119"/>
    </location>
</feature>
<feature type="transmembrane region" description="Helical" evidence="7">
    <location>
        <begin position="171"/>
        <end position="189"/>
    </location>
</feature>
<dbReference type="GO" id="GO:0055085">
    <property type="term" value="P:transmembrane transport"/>
    <property type="evidence" value="ECO:0007669"/>
    <property type="project" value="InterPro"/>
</dbReference>
<dbReference type="InterPro" id="IPR000515">
    <property type="entry name" value="MetI-like"/>
</dbReference>
<feature type="transmembrane region" description="Helical" evidence="7">
    <location>
        <begin position="37"/>
        <end position="57"/>
    </location>
</feature>
<comment type="caution">
    <text evidence="10">The sequence shown here is derived from an EMBL/GenBank/DDBJ whole genome shotgun (WGS) entry which is preliminary data.</text>
</comment>
<proteinExistence type="inferred from homology"/>
<sequence length="317" mass="34954">MTNTTVTVRPPDARRAPERRDRPPGRRRRRSSDGPTAALYLLPAVVGFVVFYAWPMIRGVGISLTDWNLLTEARWVGLDNYADLFQDPLFWNALRVTAVYVVVNITTQMALGLTIALLMQRLSIGLAARSAILLPWLIPNVTIAIVTLFMLDPNVGFVNHVLEFVGARTQSFYGSSDLAIVTVALVNTWRNMGYTALLFYAGIQTISPSVYEAAALDGASYLRTFRSVTLPLLRPITALVLVVSMIGSFQIFDTVAVATSGGPGNSTRVIYYYIYQKAFEQFDMGYGAAMAVVLFAIIFTFSLVQLRALRATESDGN</sequence>
<keyword evidence="11" id="KW-1185">Reference proteome</keyword>
<evidence type="ECO:0000313" key="10">
    <source>
        <dbReference type="EMBL" id="MBE7699245.1"/>
    </source>
</evidence>
<evidence type="ECO:0000256" key="4">
    <source>
        <dbReference type="ARBA" id="ARBA00022692"/>
    </source>
</evidence>
<keyword evidence="6 7" id="KW-0472">Membrane</keyword>
<dbReference type="SUPFAM" id="SSF161098">
    <property type="entry name" value="MetI-like"/>
    <property type="match status" value="1"/>
</dbReference>
<name>A0A9D5U7E7_9CELL</name>
<evidence type="ECO:0000256" key="3">
    <source>
        <dbReference type="ARBA" id="ARBA00022475"/>
    </source>
</evidence>
<feature type="transmembrane region" description="Helical" evidence="7">
    <location>
        <begin position="232"/>
        <end position="252"/>
    </location>
</feature>
<evidence type="ECO:0000313" key="11">
    <source>
        <dbReference type="Proteomes" id="UP000822993"/>
    </source>
</evidence>
<keyword evidence="5 7" id="KW-1133">Transmembrane helix</keyword>
<evidence type="ECO:0000256" key="7">
    <source>
        <dbReference type="RuleBase" id="RU363032"/>
    </source>
</evidence>
<gene>
    <name evidence="10" type="ORF">H9623_02850</name>
</gene>
<dbReference type="Pfam" id="PF00528">
    <property type="entry name" value="BPD_transp_1"/>
    <property type="match status" value="1"/>
</dbReference>
<dbReference type="Gene3D" id="1.10.3720.10">
    <property type="entry name" value="MetI-like"/>
    <property type="match status" value="1"/>
</dbReference>
<accession>A0A9D5U7E7</accession>
<dbReference type="GO" id="GO:0005886">
    <property type="term" value="C:plasma membrane"/>
    <property type="evidence" value="ECO:0007669"/>
    <property type="project" value="UniProtKB-SubCell"/>
</dbReference>
<evidence type="ECO:0000256" key="2">
    <source>
        <dbReference type="ARBA" id="ARBA00022448"/>
    </source>
</evidence>
<dbReference type="AlphaFoldDB" id="A0A9D5U7E7"/>
<feature type="transmembrane region" description="Helical" evidence="7">
    <location>
        <begin position="284"/>
        <end position="304"/>
    </location>
</feature>
<protein>
    <submittedName>
        <fullName evidence="10">Sugar ABC transporter permease</fullName>
    </submittedName>
</protein>
<dbReference type="EMBL" id="JACSPN010000002">
    <property type="protein sequence ID" value="MBE7699245.1"/>
    <property type="molecule type" value="Genomic_DNA"/>
</dbReference>
<dbReference type="Proteomes" id="UP000822993">
    <property type="component" value="Unassembled WGS sequence"/>
</dbReference>
<comment type="subcellular location">
    <subcellularLocation>
        <location evidence="1 7">Cell membrane</location>
        <topology evidence="1 7">Multi-pass membrane protein</topology>
    </subcellularLocation>
</comment>
<feature type="domain" description="ABC transmembrane type-1" evidence="9">
    <location>
        <begin position="94"/>
        <end position="305"/>
    </location>
</feature>
<dbReference type="PANTHER" id="PTHR30193:SF41">
    <property type="entry name" value="DIACETYLCHITOBIOSE UPTAKE SYSTEM PERMEASE PROTEIN NGCF"/>
    <property type="match status" value="1"/>
</dbReference>
<evidence type="ECO:0000256" key="1">
    <source>
        <dbReference type="ARBA" id="ARBA00004651"/>
    </source>
</evidence>
<evidence type="ECO:0000256" key="8">
    <source>
        <dbReference type="SAM" id="MobiDB-lite"/>
    </source>
</evidence>
<feature type="region of interest" description="Disordered" evidence="8">
    <location>
        <begin position="1"/>
        <end position="33"/>
    </location>
</feature>
<feature type="compositionally biased region" description="Basic and acidic residues" evidence="8">
    <location>
        <begin position="11"/>
        <end position="24"/>
    </location>
</feature>
<evidence type="ECO:0000256" key="6">
    <source>
        <dbReference type="ARBA" id="ARBA00023136"/>
    </source>
</evidence>
<feature type="transmembrane region" description="Helical" evidence="7">
    <location>
        <begin position="131"/>
        <end position="151"/>
    </location>
</feature>
<dbReference type="SUPFAM" id="SSF160964">
    <property type="entry name" value="MalF N-terminal region-like"/>
    <property type="match status" value="1"/>
</dbReference>
<dbReference type="InterPro" id="IPR035906">
    <property type="entry name" value="MetI-like_sf"/>
</dbReference>
<dbReference type="RefSeq" id="WP_193718569.1">
    <property type="nucleotide sequence ID" value="NZ_JACSPN010000002.1"/>
</dbReference>
<dbReference type="PANTHER" id="PTHR30193">
    <property type="entry name" value="ABC TRANSPORTER PERMEASE PROTEIN"/>
    <property type="match status" value="1"/>
</dbReference>